<dbReference type="InterPro" id="IPR043502">
    <property type="entry name" value="DNA/RNA_pol_sf"/>
</dbReference>
<feature type="domain" description="Reverse transcriptase Ty1/copia-type" evidence="1">
    <location>
        <begin position="2"/>
        <end position="153"/>
    </location>
</feature>
<dbReference type="Pfam" id="PF07727">
    <property type="entry name" value="RVT_2"/>
    <property type="match status" value="1"/>
</dbReference>
<evidence type="ECO:0000259" key="1">
    <source>
        <dbReference type="Pfam" id="PF07727"/>
    </source>
</evidence>
<dbReference type="EMBL" id="SMMG02000002">
    <property type="protein sequence ID" value="KAA3485265.1"/>
    <property type="molecule type" value="Genomic_DNA"/>
</dbReference>
<comment type="caution">
    <text evidence="2">The sequence shown here is derived from an EMBL/GenBank/DDBJ whole genome shotgun (WGS) entry which is preliminary data.</text>
</comment>
<sequence length="153" mass="17774">MLVVKGYSQQYGIDFMETFAPVAKLDTIKLLFALAAQKQWRIHQLDVKSAFLNGFLKEEIYIEQPDGFKVLGEEDKVYRLKRALYGMKQAPRAWYDRVDAYLSRLGFKKSVSEPTLYVKKSEDETLLIVSLYVDDLLVTGSKEKMIDEFKMQL</sequence>
<dbReference type="OrthoDB" id="999666at2759"/>
<evidence type="ECO:0000313" key="2">
    <source>
        <dbReference type="EMBL" id="KAA3485265.1"/>
    </source>
</evidence>
<reference evidence="3" key="1">
    <citation type="journal article" date="2019" name="Plant Biotechnol. J.">
        <title>Genome sequencing of the Australian wild diploid species Gossypium australe highlights disease resistance and delayed gland morphogenesis.</title>
        <authorList>
            <person name="Cai Y."/>
            <person name="Cai X."/>
            <person name="Wang Q."/>
            <person name="Wang P."/>
            <person name="Zhang Y."/>
            <person name="Cai C."/>
            <person name="Xu Y."/>
            <person name="Wang K."/>
            <person name="Zhou Z."/>
            <person name="Wang C."/>
            <person name="Geng S."/>
            <person name="Li B."/>
            <person name="Dong Q."/>
            <person name="Hou Y."/>
            <person name="Wang H."/>
            <person name="Ai P."/>
            <person name="Liu Z."/>
            <person name="Yi F."/>
            <person name="Sun M."/>
            <person name="An G."/>
            <person name="Cheng J."/>
            <person name="Zhang Y."/>
            <person name="Shi Q."/>
            <person name="Xie Y."/>
            <person name="Shi X."/>
            <person name="Chang Y."/>
            <person name="Huang F."/>
            <person name="Chen Y."/>
            <person name="Hong S."/>
            <person name="Mi L."/>
            <person name="Sun Q."/>
            <person name="Zhang L."/>
            <person name="Zhou B."/>
            <person name="Peng R."/>
            <person name="Zhang X."/>
            <person name="Liu F."/>
        </authorList>
    </citation>
    <scope>NUCLEOTIDE SEQUENCE [LARGE SCALE GENOMIC DNA]</scope>
    <source>
        <strain evidence="3">cv. PA1801</strain>
    </source>
</reference>
<keyword evidence="3" id="KW-1185">Reference proteome</keyword>
<dbReference type="AlphaFoldDB" id="A0A5B6WWX7"/>
<gene>
    <name evidence="2" type="ORF">EPI10_007272</name>
</gene>
<dbReference type="InterPro" id="IPR013103">
    <property type="entry name" value="RVT_2"/>
</dbReference>
<organism evidence="2 3">
    <name type="scientific">Gossypium australe</name>
    <dbReference type="NCBI Taxonomy" id="47621"/>
    <lineage>
        <taxon>Eukaryota</taxon>
        <taxon>Viridiplantae</taxon>
        <taxon>Streptophyta</taxon>
        <taxon>Embryophyta</taxon>
        <taxon>Tracheophyta</taxon>
        <taxon>Spermatophyta</taxon>
        <taxon>Magnoliopsida</taxon>
        <taxon>eudicotyledons</taxon>
        <taxon>Gunneridae</taxon>
        <taxon>Pentapetalae</taxon>
        <taxon>rosids</taxon>
        <taxon>malvids</taxon>
        <taxon>Malvales</taxon>
        <taxon>Malvaceae</taxon>
        <taxon>Malvoideae</taxon>
        <taxon>Gossypium</taxon>
    </lineage>
</organism>
<dbReference type="Proteomes" id="UP000325315">
    <property type="component" value="Unassembled WGS sequence"/>
</dbReference>
<dbReference type="SUPFAM" id="SSF56672">
    <property type="entry name" value="DNA/RNA polymerases"/>
    <property type="match status" value="1"/>
</dbReference>
<accession>A0A5B6WWX7</accession>
<name>A0A5B6WWX7_9ROSI</name>
<protein>
    <submittedName>
        <fullName evidence="2">Pleiotropic drug resistance protein 3-like</fullName>
    </submittedName>
</protein>
<evidence type="ECO:0000313" key="3">
    <source>
        <dbReference type="Proteomes" id="UP000325315"/>
    </source>
</evidence>
<proteinExistence type="predicted"/>
<dbReference type="PANTHER" id="PTHR43383">
    <property type="entry name" value="NODULIN 6"/>
    <property type="match status" value="1"/>
</dbReference>
<dbReference type="PANTHER" id="PTHR43383:SF2">
    <property type="entry name" value="AMIDOHYDROLASE 2 FAMILY PROTEIN"/>
    <property type="match status" value="1"/>
</dbReference>